<evidence type="ECO:0000256" key="9">
    <source>
        <dbReference type="ARBA" id="ARBA00048233"/>
    </source>
</evidence>
<gene>
    <name evidence="13" type="ORF">H072_6733</name>
</gene>
<keyword evidence="6" id="KW-0186">Copper</keyword>
<evidence type="ECO:0000256" key="1">
    <source>
        <dbReference type="ARBA" id="ARBA00001973"/>
    </source>
</evidence>
<sequence>MAVWSSLKYAVAATCIMSMTQVEAMPAATSSGGIVDLMSSPQGLFRRQNAVITTGVQEGFGPAKGQVPVRKEIRDLIQNTAEFNLYLLALQRFYAKPQKEDTSFFGIAKIHGRPFGAWNGVTSNKGDKDVGYCTHKDVLFLTWHRPYLALFEQMVWENARDVVNEFPAAKRAAYQAVLPTLRIPYWDWASNSSIPREVGDMPKIEVDTPKGRQTIDNPLYSYKFTDISGFKDIVGPLANATETVRYPQLVDGKYVSQYDPLNRVMENAIGGLKNRVYRILTVYKDLNAISTGQYNRWTHKPADSLEGVHDDIHNAIGGPVGGPSGTMTDLSMASYDPIFWLHHTNVDRLFALWQGINPSTYDLSGTSSFGTYTIVPGSKEDLNTQLGPFRQTGNTFHTSATSQYTKTFGYTYPETIDWDLSTPEAIQNRTIAAVNRLYGEETPAGALAATLLITTPKGTHFNVNNSPLNTPPSASSLFPYKQSIVEAGKYNEWSADILVNQAALGGDFKLYFFFGEASADQTEWELSQNLVGTYSVLTSTGMVHNQLVQGVIPLTSALLNKVVMEQIKNLRREVVAPYLIQNLKVKVLNTATGKLVDLKTITDLKITISSAAVTLPKTESEIPQWGASETAVDFIDVPKGLTSPVQH</sequence>
<comment type="catalytic activity">
    <reaction evidence="10">
        <text>L-tyrosine + O2 = L-dopaquinone + H2O</text>
        <dbReference type="Rhea" id="RHEA:18117"/>
        <dbReference type="ChEBI" id="CHEBI:15377"/>
        <dbReference type="ChEBI" id="CHEBI:15379"/>
        <dbReference type="ChEBI" id="CHEBI:57924"/>
        <dbReference type="ChEBI" id="CHEBI:58315"/>
        <dbReference type="EC" id="1.14.18.1"/>
    </reaction>
</comment>
<evidence type="ECO:0000259" key="12">
    <source>
        <dbReference type="PROSITE" id="PS00498"/>
    </source>
</evidence>
<dbReference type="PANTHER" id="PTHR11474:SF76">
    <property type="entry name" value="SHKT DOMAIN-CONTAINING PROTEIN"/>
    <property type="match status" value="1"/>
</dbReference>
<evidence type="ECO:0000259" key="11">
    <source>
        <dbReference type="PROSITE" id="PS00497"/>
    </source>
</evidence>
<accession>S8BJJ0</accession>
<dbReference type="InterPro" id="IPR002227">
    <property type="entry name" value="Tyrosinase_Cu-bd"/>
</dbReference>
<comment type="cofactor">
    <cofactor evidence="1">
        <name>Cu(2+)</name>
        <dbReference type="ChEBI" id="CHEBI:29036"/>
    </cofactor>
</comment>
<protein>
    <recommendedName>
        <fullName evidence="3">tyrosinase</fullName>
        <ecNumber evidence="3">1.14.18.1</ecNumber>
    </recommendedName>
</protein>
<dbReference type="Gene3D" id="2.60.310.20">
    <property type="match status" value="1"/>
</dbReference>
<evidence type="ECO:0000256" key="3">
    <source>
        <dbReference type="ARBA" id="ARBA00011906"/>
    </source>
</evidence>
<reference evidence="14" key="2">
    <citation type="submission" date="2013-04" db="EMBL/GenBank/DDBJ databases">
        <title>Genomic mechanisms accounting for the adaptation to parasitism in nematode-trapping fungi.</title>
        <authorList>
            <person name="Ahren D.G."/>
        </authorList>
    </citation>
    <scope>NUCLEOTIDE SEQUENCE [LARGE SCALE GENOMIC DNA]</scope>
    <source>
        <strain evidence="14">CBS 200.50</strain>
    </source>
</reference>
<evidence type="ECO:0000256" key="4">
    <source>
        <dbReference type="ARBA" id="ARBA00022723"/>
    </source>
</evidence>
<evidence type="ECO:0000313" key="13">
    <source>
        <dbReference type="EMBL" id="EPS39478.1"/>
    </source>
</evidence>
<comment type="catalytic activity">
    <reaction evidence="9">
        <text>2 L-dopa + O2 = 2 L-dopaquinone + 2 H2O</text>
        <dbReference type="Rhea" id="RHEA:34287"/>
        <dbReference type="ChEBI" id="CHEBI:15377"/>
        <dbReference type="ChEBI" id="CHEBI:15379"/>
        <dbReference type="ChEBI" id="CHEBI:57504"/>
        <dbReference type="ChEBI" id="CHEBI:57924"/>
        <dbReference type="EC" id="1.14.18.1"/>
    </reaction>
</comment>
<dbReference type="OMA" id="NGYCTHV"/>
<dbReference type="PROSITE" id="PS00498">
    <property type="entry name" value="TYROSINASE_2"/>
    <property type="match status" value="1"/>
</dbReference>
<keyword evidence="4" id="KW-0479">Metal-binding</keyword>
<dbReference type="Pfam" id="PF18132">
    <property type="entry name" value="Tyrosinase_C"/>
    <property type="match status" value="1"/>
</dbReference>
<keyword evidence="14" id="KW-1185">Reference proteome</keyword>
<dbReference type="SUPFAM" id="SSF48056">
    <property type="entry name" value="Di-copper centre-containing domain"/>
    <property type="match status" value="1"/>
</dbReference>
<evidence type="ECO:0000256" key="7">
    <source>
        <dbReference type="ARBA" id="ARBA00023033"/>
    </source>
</evidence>
<proteinExistence type="inferred from homology"/>
<dbReference type="GO" id="GO:0042438">
    <property type="term" value="P:melanin biosynthetic process"/>
    <property type="evidence" value="ECO:0007669"/>
    <property type="project" value="UniProtKB-KW"/>
</dbReference>
<feature type="domain" description="Tyrosinase copper-binding" evidence="11">
    <location>
        <begin position="135"/>
        <end position="152"/>
    </location>
</feature>
<dbReference type="eggNOG" id="ENOG502R1BY">
    <property type="taxonomic scope" value="Eukaryota"/>
</dbReference>
<evidence type="ECO:0000256" key="10">
    <source>
        <dbReference type="ARBA" id="ARBA00048881"/>
    </source>
</evidence>
<dbReference type="GO" id="GO:0046872">
    <property type="term" value="F:metal ion binding"/>
    <property type="evidence" value="ECO:0007669"/>
    <property type="project" value="UniProtKB-KW"/>
</dbReference>
<dbReference type="STRING" id="1284197.S8BJJ0"/>
<comment type="caution">
    <text evidence="13">The sequence shown here is derived from an EMBL/GenBank/DDBJ whole genome shotgun (WGS) entry which is preliminary data.</text>
</comment>
<organism evidence="13 14">
    <name type="scientific">Dactylellina haptotyla (strain CBS 200.50)</name>
    <name type="common">Nematode-trapping fungus</name>
    <name type="synonym">Monacrosporium haptotylum</name>
    <dbReference type="NCBI Taxonomy" id="1284197"/>
    <lineage>
        <taxon>Eukaryota</taxon>
        <taxon>Fungi</taxon>
        <taxon>Dikarya</taxon>
        <taxon>Ascomycota</taxon>
        <taxon>Pezizomycotina</taxon>
        <taxon>Orbiliomycetes</taxon>
        <taxon>Orbiliales</taxon>
        <taxon>Orbiliaceae</taxon>
        <taxon>Dactylellina</taxon>
    </lineage>
</organism>
<dbReference type="GO" id="GO:0004503">
    <property type="term" value="F:tyrosinase activity"/>
    <property type="evidence" value="ECO:0007669"/>
    <property type="project" value="UniProtKB-EC"/>
</dbReference>
<evidence type="ECO:0000256" key="2">
    <source>
        <dbReference type="ARBA" id="ARBA00009928"/>
    </source>
</evidence>
<reference evidence="13 14" key="1">
    <citation type="journal article" date="2013" name="PLoS Genet.">
        <title>Genomic mechanisms accounting for the adaptation to parasitism in nematode-trapping fungi.</title>
        <authorList>
            <person name="Meerupati T."/>
            <person name="Andersson K.M."/>
            <person name="Friman E."/>
            <person name="Kumar D."/>
            <person name="Tunlid A."/>
            <person name="Ahren D."/>
        </authorList>
    </citation>
    <scope>NUCLEOTIDE SEQUENCE [LARGE SCALE GENOMIC DNA]</scope>
    <source>
        <strain evidence="13 14">CBS 200.50</strain>
    </source>
</reference>
<dbReference type="InterPro" id="IPR041640">
    <property type="entry name" value="Tyrosinase_C"/>
</dbReference>
<dbReference type="OrthoDB" id="1658288at2759"/>
<dbReference type="HOGENOM" id="CLU_013691_3_0_1"/>
<keyword evidence="5" id="KW-0560">Oxidoreductase</keyword>
<dbReference type="PANTHER" id="PTHR11474">
    <property type="entry name" value="TYROSINASE FAMILY MEMBER"/>
    <property type="match status" value="1"/>
</dbReference>
<dbReference type="EMBL" id="AQGS01000467">
    <property type="protein sequence ID" value="EPS39478.1"/>
    <property type="molecule type" value="Genomic_DNA"/>
</dbReference>
<dbReference type="PROSITE" id="PS00497">
    <property type="entry name" value="TYROSINASE_1"/>
    <property type="match status" value="1"/>
</dbReference>
<dbReference type="InterPro" id="IPR050316">
    <property type="entry name" value="Tyrosinase/Hemocyanin"/>
</dbReference>
<evidence type="ECO:0000256" key="5">
    <source>
        <dbReference type="ARBA" id="ARBA00023002"/>
    </source>
</evidence>
<comment type="similarity">
    <text evidence="2">Belongs to the tyrosinase family.</text>
</comment>
<dbReference type="Proteomes" id="UP000015100">
    <property type="component" value="Unassembled WGS sequence"/>
</dbReference>
<evidence type="ECO:0000256" key="6">
    <source>
        <dbReference type="ARBA" id="ARBA00023008"/>
    </source>
</evidence>
<dbReference type="InterPro" id="IPR008922">
    <property type="entry name" value="Di-copper_centre_dom_sf"/>
</dbReference>
<name>S8BJJ0_DACHA</name>
<keyword evidence="8" id="KW-0470">Melanin biosynthesis</keyword>
<dbReference type="EC" id="1.14.18.1" evidence="3"/>
<dbReference type="AlphaFoldDB" id="S8BJJ0"/>
<dbReference type="PRINTS" id="PR00092">
    <property type="entry name" value="TYROSINASE"/>
</dbReference>
<dbReference type="Gene3D" id="1.10.1280.10">
    <property type="entry name" value="Di-copper center containing domain from catechol oxidase"/>
    <property type="match status" value="1"/>
</dbReference>
<dbReference type="Pfam" id="PF00264">
    <property type="entry name" value="Tyrosinase"/>
    <property type="match status" value="1"/>
</dbReference>
<keyword evidence="7" id="KW-0503">Monooxygenase</keyword>
<feature type="domain" description="Tyrosinase copper-binding" evidence="12">
    <location>
        <begin position="336"/>
        <end position="347"/>
    </location>
</feature>
<evidence type="ECO:0000256" key="8">
    <source>
        <dbReference type="ARBA" id="ARBA00023101"/>
    </source>
</evidence>
<evidence type="ECO:0000313" key="14">
    <source>
        <dbReference type="Proteomes" id="UP000015100"/>
    </source>
</evidence>